<gene>
    <name evidence="2" type="ORF">SAMN05660330_02688</name>
</gene>
<organism evidence="2 3">
    <name type="scientific">Desulforhopalus singaporensis</name>
    <dbReference type="NCBI Taxonomy" id="91360"/>
    <lineage>
        <taxon>Bacteria</taxon>
        <taxon>Pseudomonadati</taxon>
        <taxon>Thermodesulfobacteriota</taxon>
        <taxon>Desulfobulbia</taxon>
        <taxon>Desulfobulbales</taxon>
        <taxon>Desulfocapsaceae</taxon>
        <taxon>Desulforhopalus</taxon>
    </lineage>
</organism>
<dbReference type="Pfam" id="PF13432">
    <property type="entry name" value="TPR_16"/>
    <property type="match status" value="1"/>
</dbReference>
<evidence type="ECO:0000313" key="3">
    <source>
        <dbReference type="Proteomes" id="UP000199073"/>
    </source>
</evidence>
<dbReference type="SUPFAM" id="SSF48452">
    <property type="entry name" value="TPR-like"/>
    <property type="match status" value="2"/>
</dbReference>
<dbReference type="AlphaFoldDB" id="A0A1H0SI37"/>
<proteinExistence type="predicted"/>
<dbReference type="EMBL" id="FNJI01000019">
    <property type="protein sequence ID" value="SDP41472.1"/>
    <property type="molecule type" value="Genomic_DNA"/>
</dbReference>
<dbReference type="RefSeq" id="WP_092223669.1">
    <property type="nucleotide sequence ID" value="NZ_FNJI01000019.1"/>
</dbReference>
<name>A0A1H0SI37_9BACT</name>
<dbReference type="InterPro" id="IPR039340">
    <property type="entry name" value="Tfc4/TFIIIC-102/Sfc4"/>
</dbReference>
<dbReference type="STRING" id="91360.SAMN05660330_02688"/>
<feature type="repeat" description="TPR" evidence="1">
    <location>
        <begin position="88"/>
        <end position="121"/>
    </location>
</feature>
<dbReference type="OrthoDB" id="5419808at2"/>
<dbReference type="SMART" id="SM00028">
    <property type="entry name" value="TPR"/>
    <property type="match status" value="4"/>
</dbReference>
<dbReference type="PANTHER" id="PTHR23082">
    <property type="entry name" value="TRANSCRIPTION INITIATION FACTOR IIIC TFIIIC , POLYPEPTIDE 3-RELATED"/>
    <property type="match status" value="1"/>
</dbReference>
<evidence type="ECO:0000256" key="1">
    <source>
        <dbReference type="PROSITE-ProRule" id="PRU00339"/>
    </source>
</evidence>
<dbReference type="Proteomes" id="UP000199073">
    <property type="component" value="Unassembled WGS sequence"/>
</dbReference>
<dbReference type="Gene3D" id="1.25.40.10">
    <property type="entry name" value="Tetratricopeptide repeat domain"/>
    <property type="match status" value="3"/>
</dbReference>
<dbReference type="GO" id="GO:0000127">
    <property type="term" value="C:transcription factor TFIIIC complex"/>
    <property type="evidence" value="ECO:0007669"/>
    <property type="project" value="TreeGrafter"/>
</dbReference>
<dbReference type="InterPro" id="IPR019734">
    <property type="entry name" value="TPR_rpt"/>
</dbReference>
<accession>A0A1H0SI37</accession>
<evidence type="ECO:0000313" key="2">
    <source>
        <dbReference type="EMBL" id="SDP41472.1"/>
    </source>
</evidence>
<sequence>MTRSSHKLPLLFHLLCWTLFSLGILSLPMDGTARTDALPARVRVVLTRIAPLMEEQNYQGAATMITDLQSRSTPPDGGAMSRSVYRHPELYFVLGNCYLLQGLYPEAIQAYRTTLAGAPSHVYGWLNLAKAYYEEQDFLKAGDCFKQGYENSKVKDPETLYYSAASFLMGEQYQLANDEFGQLQQNHAENFRPEWKEYYVHSLLAADRPEEAVLVIRELIDLYNGEKRLQWQEILLHHYMQFQDSKAALEYIGELTQESPLVAKWWKAAAHIELELNSYENALAALIVYSFLSPLDTDEQQLLADLFLQVGIPAKAAPLYTSHLQDSGNPEILYRLALAYDQLGQPDKSLQLLGKNKITEKNFDLLMLQGELFYRLHQYREARIRFTRAAGCDKGKSGKALLMAGYAALQLEDFAEGRKLLVRAAQFKTEKRAAAKALAQLEKAAMAWTNSTDKNL</sequence>
<dbReference type="GO" id="GO:0006383">
    <property type="term" value="P:transcription by RNA polymerase III"/>
    <property type="evidence" value="ECO:0007669"/>
    <property type="project" value="InterPro"/>
</dbReference>
<keyword evidence="3" id="KW-1185">Reference proteome</keyword>
<dbReference type="PANTHER" id="PTHR23082:SF0">
    <property type="entry name" value="GENERAL TRANSCRIPTION FACTOR 3C POLYPEPTIDE 3"/>
    <property type="match status" value="1"/>
</dbReference>
<dbReference type="InterPro" id="IPR011990">
    <property type="entry name" value="TPR-like_helical_dom_sf"/>
</dbReference>
<protein>
    <submittedName>
        <fullName evidence="2">Tetratricopeptide repeat-containing protein</fullName>
    </submittedName>
</protein>
<dbReference type="PROSITE" id="PS50005">
    <property type="entry name" value="TPR"/>
    <property type="match status" value="1"/>
</dbReference>
<keyword evidence="1" id="KW-0802">TPR repeat</keyword>
<reference evidence="2 3" key="1">
    <citation type="submission" date="2016-10" db="EMBL/GenBank/DDBJ databases">
        <authorList>
            <person name="de Groot N.N."/>
        </authorList>
    </citation>
    <scope>NUCLEOTIDE SEQUENCE [LARGE SCALE GENOMIC DNA]</scope>
    <source>
        <strain evidence="2 3">DSM 12130</strain>
    </source>
</reference>